<dbReference type="AlphaFoldDB" id="A0A9W6PCA7"/>
<dbReference type="EMBL" id="BSRX01000002">
    <property type="protein sequence ID" value="GLW52338.1"/>
    <property type="molecule type" value="Genomic_DNA"/>
</dbReference>
<comment type="caution">
    <text evidence="3">The sequence shown here is derived from an EMBL/GenBank/DDBJ whole genome shotgun (WGS) entry which is preliminary data.</text>
</comment>
<gene>
    <name evidence="3" type="ORF">Kpho01_03490</name>
</gene>
<feature type="region of interest" description="Disordered" evidence="1">
    <location>
        <begin position="206"/>
        <end position="225"/>
    </location>
</feature>
<proteinExistence type="predicted"/>
<dbReference type="RefSeq" id="WP_063737653.1">
    <property type="nucleotide sequence ID" value="NZ_BSRX01000002.1"/>
</dbReference>
<evidence type="ECO:0000256" key="2">
    <source>
        <dbReference type="SAM" id="Phobius"/>
    </source>
</evidence>
<evidence type="ECO:0000313" key="4">
    <source>
        <dbReference type="Proteomes" id="UP001165143"/>
    </source>
</evidence>
<protein>
    <recommendedName>
        <fullName evidence="5">Tat pathway signal sequence domain protein</fullName>
    </recommendedName>
</protein>
<keyword evidence="2" id="KW-0472">Membrane</keyword>
<name>A0A9W6PCA7_9ACTN</name>
<sequence length="225" mass="23753">MAGERAPRSGPGGFLGPVEPGEGTWAPLVLRPAPPPEPPPRLLSKRQKYLLASFLLLLALALTILRAANYPEQAANSPPPQDVPFPSQSTRFEYVGPAPDRPEAFALELAVHNTGPGPVDVLGVRQGYRGLTVLVAGWLPRTVPPGGTVSLRVGLRVTDCSGAPADATLPFLDVTLRNTRAMETVSEILGADYARDLSAALHAACDGTDNRTPATSTDDPDKPVR</sequence>
<evidence type="ECO:0000256" key="1">
    <source>
        <dbReference type="SAM" id="MobiDB-lite"/>
    </source>
</evidence>
<evidence type="ECO:0008006" key="5">
    <source>
        <dbReference type="Google" id="ProtNLM"/>
    </source>
</evidence>
<dbReference type="Proteomes" id="UP001165143">
    <property type="component" value="Unassembled WGS sequence"/>
</dbReference>
<reference evidence="3" key="1">
    <citation type="submission" date="2023-02" db="EMBL/GenBank/DDBJ databases">
        <title>Kitasatospora phosalacinea NBRC 14362.</title>
        <authorList>
            <person name="Ichikawa N."/>
            <person name="Sato H."/>
            <person name="Tonouchi N."/>
        </authorList>
    </citation>
    <scope>NUCLEOTIDE SEQUENCE</scope>
    <source>
        <strain evidence="3">NBRC 14362</strain>
    </source>
</reference>
<evidence type="ECO:0000313" key="3">
    <source>
        <dbReference type="EMBL" id="GLW52338.1"/>
    </source>
</evidence>
<accession>A0A9W6PCA7</accession>
<dbReference type="OrthoDB" id="3869857at2"/>
<feature type="transmembrane region" description="Helical" evidence="2">
    <location>
        <begin position="49"/>
        <end position="68"/>
    </location>
</feature>
<keyword evidence="2" id="KW-1133">Transmembrane helix</keyword>
<keyword evidence="2" id="KW-0812">Transmembrane</keyword>
<feature type="region of interest" description="Disordered" evidence="1">
    <location>
        <begin position="1"/>
        <end position="20"/>
    </location>
</feature>
<organism evidence="3 4">
    <name type="scientific">Kitasatospora phosalacinea</name>
    <dbReference type="NCBI Taxonomy" id="2065"/>
    <lineage>
        <taxon>Bacteria</taxon>
        <taxon>Bacillati</taxon>
        <taxon>Actinomycetota</taxon>
        <taxon>Actinomycetes</taxon>
        <taxon>Kitasatosporales</taxon>
        <taxon>Streptomycetaceae</taxon>
        <taxon>Kitasatospora</taxon>
    </lineage>
</organism>